<evidence type="ECO:0000313" key="7">
    <source>
        <dbReference type="EMBL" id="TEB36566.1"/>
    </source>
</evidence>
<dbReference type="GO" id="GO:0000977">
    <property type="term" value="F:RNA polymerase II transcription regulatory region sequence-specific DNA binding"/>
    <property type="evidence" value="ECO:0007669"/>
    <property type="project" value="TreeGrafter"/>
</dbReference>
<keyword evidence="8" id="KW-1185">Reference proteome</keyword>
<feature type="region of interest" description="Disordered" evidence="5">
    <location>
        <begin position="856"/>
        <end position="938"/>
    </location>
</feature>
<keyword evidence="4" id="KW-0175">Coiled coil</keyword>
<feature type="region of interest" description="Disordered" evidence="5">
    <location>
        <begin position="561"/>
        <end position="580"/>
    </location>
</feature>
<evidence type="ECO:0000256" key="5">
    <source>
        <dbReference type="SAM" id="MobiDB-lite"/>
    </source>
</evidence>
<reference evidence="7 8" key="1">
    <citation type="journal article" date="2019" name="Nat. Ecol. Evol.">
        <title>Megaphylogeny resolves global patterns of mushroom evolution.</title>
        <authorList>
            <person name="Varga T."/>
            <person name="Krizsan K."/>
            <person name="Foldi C."/>
            <person name="Dima B."/>
            <person name="Sanchez-Garcia M."/>
            <person name="Sanchez-Ramirez S."/>
            <person name="Szollosi G.J."/>
            <person name="Szarkandi J.G."/>
            <person name="Papp V."/>
            <person name="Albert L."/>
            <person name="Andreopoulos W."/>
            <person name="Angelini C."/>
            <person name="Antonin V."/>
            <person name="Barry K.W."/>
            <person name="Bougher N.L."/>
            <person name="Buchanan P."/>
            <person name="Buyck B."/>
            <person name="Bense V."/>
            <person name="Catcheside P."/>
            <person name="Chovatia M."/>
            <person name="Cooper J."/>
            <person name="Damon W."/>
            <person name="Desjardin D."/>
            <person name="Finy P."/>
            <person name="Geml J."/>
            <person name="Haridas S."/>
            <person name="Hughes K."/>
            <person name="Justo A."/>
            <person name="Karasinski D."/>
            <person name="Kautmanova I."/>
            <person name="Kiss B."/>
            <person name="Kocsube S."/>
            <person name="Kotiranta H."/>
            <person name="LaButti K.M."/>
            <person name="Lechner B.E."/>
            <person name="Liimatainen K."/>
            <person name="Lipzen A."/>
            <person name="Lukacs Z."/>
            <person name="Mihaltcheva S."/>
            <person name="Morgado L.N."/>
            <person name="Niskanen T."/>
            <person name="Noordeloos M.E."/>
            <person name="Ohm R.A."/>
            <person name="Ortiz-Santana B."/>
            <person name="Ovrebo C."/>
            <person name="Racz N."/>
            <person name="Riley R."/>
            <person name="Savchenko A."/>
            <person name="Shiryaev A."/>
            <person name="Soop K."/>
            <person name="Spirin V."/>
            <person name="Szebenyi C."/>
            <person name="Tomsovsky M."/>
            <person name="Tulloss R.E."/>
            <person name="Uehling J."/>
            <person name="Grigoriev I.V."/>
            <person name="Vagvolgyi C."/>
            <person name="Papp T."/>
            <person name="Martin F.M."/>
            <person name="Miettinen O."/>
            <person name="Hibbett D.S."/>
            <person name="Nagy L.G."/>
        </authorList>
    </citation>
    <scope>NUCLEOTIDE SEQUENCE [LARGE SCALE GENOMIC DNA]</scope>
    <source>
        <strain evidence="7 8">FP101781</strain>
    </source>
</reference>
<dbReference type="Pfam" id="PF07500">
    <property type="entry name" value="TFIIS_M"/>
    <property type="match status" value="1"/>
</dbReference>
<comment type="caution">
    <text evidence="7">The sequence shown here is derived from an EMBL/GenBank/DDBJ whole genome shotgun (WGS) entry which is preliminary data.</text>
</comment>
<evidence type="ECO:0000256" key="2">
    <source>
        <dbReference type="ARBA" id="ARBA00011050"/>
    </source>
</evidence>
<dbReference type="SUPFAM" id="SSF46942">
    <property type="entry name" value="Elongation factor TFIIS domain 2"/>
    <property type="match status" value="1"/>
</dbReference>
<dbReference type="GO" id="GO:0001139">
    <property type="term" value="F:RNA polymerase II complex recruiting activity"/>
    <property type="evidence" value="ECO:0007669"/>
    <property type="project" value="TreeGrafter"/>
</dbReference>
<gene>
    <name evidence="7" type="ORF">FA13DRAFT_1810233</name>
</gene>
<feature type="region of interest" description="Disordered" evidence="5">
    <location>
        <begin position="426"/>
        <end position="536"/>
    </location>
</feature>
<feature type="coiled-coil region" evidence="4">
    <location>
        <begin position="268"/>
        <end position="295"/>
    </location>
</feature>
<dbReference type="STRING" id="71717.A0A4Y7TQY3"/>
<evidence type="ECO:0000313" key="8">
    <source>
        <dbReference type="Proteomes" id="UP000298030"/>
    </source>
</evidence>
<feature type="compositionally biased region" description="Pro residues" evidence="5">
    <location>
        <begin position="564"/>
        <end position="575"/>
    </location>
</feature>
<accession>A0A4Y7TQY3</accession>
<feature type="compositionally biased region" description="Acidic residues" evidence="5">
    <location>
        <begin position="65"/>
        <end position="80"/>
    </location>
</feature>
<feature type="compositionally biased region" description="Basic and acidic residues" evidence="5">
    <location>
        <begin position="331"/>
        <end position="347"/>
    </location>
</feature>
<dbReference type="GO" id="GO:0006368">
    <property type="term" value="P:transcription elongation by RNA polymerase II"/>
    <property type="evidence" value="ECO:0007669"/>
    <property type="project" value="TreeGrafter"/>
</dbReference>
<organism evidence="7 8">
    <name type="scientific">Coprinellus micaceus</name>
    <name type="common">Glistening ink-cap mushroom</name>
    <name type="synonym">Coprinus micaceus</name>
    <dbReference type="NCBI Taxonomy" id="71717"/>
    <lineage>
        <taxon>Eukaryota</taxon>
        <taxon>Fungi</taxon>
        <taxon>Dikarya</taxon>
        <taxon>Basidiomycota</taxon>
        <taxon>Agaricomycotina</taxon>
        <taxon>Agaricomycetes</taxon>
        <taxon>Agaricomycetidae</taxon>
        <taxon>Agaricales</taxon>
        <taxon>Agaricineae</taxon>
        <taxon>Psathyrellaceae</taxon>
        <taxon>Coprinellus</taxon>
    </lineage>
</organism>
<name>A0A4Y7TQY3_COPMI</name>
<feature type="domain" description="TFIIS central" evidence="6">
    <location>
        <begin position="154"/>
        <end position="301"/>
    </location>
</feature>
<dbReference type="EMBL" id="QPFP01000005">
    <property type="protein sequence ID" value="TEB36566.1"/>
    <property type="molecule type" value="Genomic_DNA"/>
</dbReference>
<comment type="similarity">
    <text evidence="2">Belongs to the BYE1 family.</text>
</comment>
<dbReference type="PANTHER" id="PTHR11477:SF11">
    <property type="entry name" value="TRANSCRIPTION FACTOR BYE1"/>
    <property type="match status" value="1"/>
</dbReference>
<evidence type="ECO:0000256" key="1">
    <source>
        <dbReference type="ARBA" id="ARBA00002311"/>
    </source>
</evidence>
<feature type="compositionally biased region" description="Polar residues" evidence="5">
    <location>
        <begin position="486"/>
        <end position="503"/>
    </location>
</feature>
<evidence type="ECO:0000256" key="3">
    <source>
        <dbReference type="ARBA" id="ARBA00021616"/>
    </source>
</evidence>
<dbReference type="Proteomes" id="UP000298030">
    <property type="component" value="Unassembled WGS sequence"/>
</dbReference>
<dbReference type="SMART" id="SM00510">
    <property type="entry name" value="TFS2M"/>
    <property type="match status" value="1"/>
</dbReference>
<dbReference type="CDD" id="cd21538">
    <property type="entry name" value="SPOC_TFIIS"/>
    <property type="match status" value="1"/>
</dbReference>
<dbReference type="InterPro" id="IPR036575">
    <property type="entry name" value="TFIIS_cen_dom_sf"/>
</dbReference>
<proteinExistence type="inferred from homology"/>
<evidence type="ECO:0000256" key="4">
    <source>
        <dbReference type="SAM" id="Coils"/>
    </source>
</evidence>
<dbReference type="InterPro" id="IPR012921">
    <property type="entry name" value="SPOC_C"/>
</dbReference>
<evidence type="ECO:0000259" key="6">
    <source>
        <dbReference type="PROSITE" id="PS51321"/>
    </source>
</evidence>
<sequence>MVHCAECSRWYHFVCLDLSERDAGDIVSWEGLDAFEDEVAQRKPQQHHAKFRTKTRAKHLSDESGGSEESEDDYKAEEEDGPVKDRSKSLRKRRVAVEPSDSESDSNRQSKRLRRPTKASASPAPAKRKASTSDGRPHAKKQKGTGHPAEDDPTRKYCLGKLEDMFHDIFFRHPHVRRDGAIVPKAVDEMTDEEKEMLLQESKTFAAELEQYTFDEFAEVDKSGQPATGIKYKDRFRTLQFNLSKPDRVFIHRRITSASISAKELSGMSSAELANEETQQEIKQAEQEALEHSILQKAVAPRAKITHKGLQDIEYTDISLPMAPPSIDSQTMKEKEAEERRERERLARLKPVQRQRTMSISQTSESTSVPPTPTADSWGAPPPVPVRDEPPSPSVQKQGLFIRTGSDITGGDLAEPELNLADFINIDEGSPSTEVPPTPPMHLDQQHPVYDVSTDPFSRGSSSSAPTTDFHPTPSPTTGIFPFAHPSTSHKQSFSLNTLWNESKGNDQDEDDQAQHPVSTTPPPLSPPTIQDNEFGEDDMVESPIERADEQDFDMFLEDKEPAPKAPEAPKPPPSVESLPEVWRGKVSMPLDSSMPQETPMVARQIAGTPIPAHSLLWKTLFPSDLLRVDGRVPVDGSAKYLTQMRMTTAKELYAVALAPSSEVDEGAFKALGDFLNKKGRHGLIFPWGTRPKEHHPGRELYLIPIAASEPLPEYIELLDDLQLSNGRTRDYMIGVWILNKGKLAPPPPVPPVVVPPPPPRIWDTIPPLTLLPIPSTFTPPRPIIPAAAPTPPVVPPPASHIQVPAVAPVTQIDPAALAAEVATLTPEQIQNVLRTLQLTNPSAAGAVPSPISIPPVPATASHSGAAHYGPPPTQSHGYAWPPPAPPVNPQYPQHAYPPYGGPPPPPPGPPQGHHEPPRRSDDSSYDSYGSYDSDRQW</sequence>
<protein>
    <recommendedName>
        <fullName evidence="3">Transcription factor BYE1</fullName>
    </recommendedName>
</protein>
<dbReference type="SUPFAM" id="SSF57903">
    <property type="entry name" value="FYVE/PHD zinc finger"/>
    <property type="match status" value="1"/>
</dbReference>
<feature type="compositionally biased region" description="Basic residues" evidence="5">
    <location>
        <begin position="44"/>
        <end position="58"/>
    </location>
</feature>
<comment type="function">
    <text evidence="1">Negative regulator of transcription elongation.</text>
</comment>
<feature type="region of interest" description="Disordered" evidence="5">
    <location>
        <begin position="40"/>
        <end position="154"/>
    </location>
</feature>
<dbReference type="GO" id="GO:0031440">
    <property type="term" value="P:regulation of mRNA 3'-end processing"/>
    <property type="evidence" value="ECO:0007669"/>
    <property type="project" value="TreeGrafter"/>
</dbReference>
<dbReference type="InterPro" id="IPR011011">
    <property type="entry name" value="Znf_FYVE_PHD"/>
</dbReference>
<feature type="region of interest" description="Disordered" evidence="5">
    <location>
        <begin position="321"/>
        <end position="397"/>
    </location>
</feature>
<feature type="compositionally biased region" description="Pro residues" evidence="5">
    <location>
        <begin position="900"/>
        <end position="911"/>
    </location>
</feature>
<dbReference type="GO" id="GO:0006362">
    <property type="term" value="P:transcription elongation by RNA polymerase I"/>
    <property type="evidence" value="ECO:0007669"/>
    <property type="project" value="TreeGrafter"/>
</dbReference>
<dbReference type="OrthoDB" id="436852at2759"/>
<dbReference type="InterPro" id="IPR003618">
    <property type="entry name" value="TFIIS_cen_dom"/>
</dbReference>
<dbReference type="AlphaFoldDB" id="A0A4Y7TQY3"/>
<dbReference type="GO" id="GO:0005634">
    <property type="term" value="C:nucleus"/>
    <property type="evidence" value="ECO:0007669"/>
    <property type="project" value="TreeGrafter"/>
</dbReference>
<feature type="compositionally biased region" description="Polar residues" evidence="5">
    <location>
        <begin position="455"/>
        <end position="467"/>
    </location>
</feature>
<dbReference type="Pfam" id="PF07744">
    <property type="entry name" value="SPOC"/>
    <property type="match status" value="1"/>
</dbReference>
<feature type="compositionally biased region" description="Basic and acidic residues" evidence="5">
    <location>
        <begin position="913"/>
        <end position="923"/>
    </location>
</feature>
<feature type="compositionally biased region" description="Pro residues" evidence="5">
    <location>
        <begin position="881"/>
        <end position="890"/>
    </location>
</feature>
<dbReference type="PANTHER" id="PTHR11477">
    <property type="entry name" value="TRANSCRIPTION FACTOR S-II ZINC FINGER DOMAIN-CONTAINING PROTEIN"/>
    <property type="match status" value="1"/>
</dbReference>
<dbReference type="GO" id="GO:0031564">
    <property type="term" value="P:transcription antitermination"/>
    <property type="evidence" value="ECO:0007669"/>
    <property type="project" value="TreeGrafter"/>
</dbReference>
<dbReference type="Gene3D" id="1.10.472.30">
    <property type="entry name" value="Transcription elongation factor S-II, central domain"/>
    <property type="match status" value="1"/>
</dbReference>
<dbReference type="CDD" id="cd15489">
    <property type="entry name" value="PHD_SF"/>
    <property type="match status" value="1"/>
</dbReference>
<dbReference type="PROSITE" id="PS51321">
    <property type="entry name" value="TFIIS_CENTRAL"/>
    <property type="match status" value="1"/>
</dbReference>